<reference evidence="3" key="3">
    <citation type="submission" date="2018-08" db="UniProtKB">
        <authorList>
            <consortium name="EnsemblPlants"/>
        </authorList>
    </citation>
    <scope>IDENTIFICATION</scope>
    <source>
        <strain evidence="3">cv. Bd21</strain>
    </source>
</reference>
<dbReference type="InParanoid" id="A0A2K2CXA1"/>
<name>A0A2K2CXA1_BRADI</name>
<proteinExistence type="predicted"/>
<gene>
    <name evidence="2" type="ORF">BRADI_3g15303v3</name>
</gene>
<feature type="compositionally biased region" description="Basic and acidic residues" evidence="1">
    <location>
        <begin position="1"/>
        <end position="31"/>
    </location>
</feature>
<dbReference type="EnsemblPlants" id="PNT66663">
    <property type="protein sequence ID" value="PNT66663"/>
    <property type="gene ID" value="BRADI_3g15303v3"/>
</dbReference>
<accession>A0A2K2CXA1</accession>
<dbReference type="AlphaFoldDB" id="A0A2K2CXA1"/>
<evidence type="ECO:0000313" key="3">
    <source>
        <dbReference type="EnsemblPlants" id="PNT66663"/>
    </source>
</evidence>
<feature type="compositionally biased region" description="Basic and acidic residues" evidence="1">
    <location>
        <begin position="61"/>
        <end position="76"/>
    </location>
</feature>
<evidence type="ECO:0000313" key="2">
    <source>
        <dbReference type="EMBL" id="PNT66663.1"/>
    </source>
</evidence>
<dbReference type="Gramene" id="PNT66663">
    <property type="protein sequence ID" value="PNT66663"/>
    <property type="gene ID" value="BRADI_3g15303v3"/>
</dbReference>
<sequence length="85" mass="9319">MAEKKLSRMRISAEEEARETRRSSVSVDDKPGIPISRPSYVSLPPPPPGDHSPHPWSVPFEVHEASHGSVGRENRIPGEQGSLVV</sequence>
<organism evidence="2">
    <name type="scientific">Brachypodium distachyon</name>
    <name type="common">Purple false brome</name>
    <name type="synonym">Trachynia distachya</name>
    <dbReference type="NCBI Taxonomy" id="15368"/>
    <lineage>
        <taxon>Eukaryota</taxon>
        <taxon>Viridiplantae</taxon>
        <taxon>Streptophyta</taxon>
        <taxon>Embryophyta</taxon>
        <taxon>Tracheophyta</taxon>
        <taxon>Spermatophyta</taxon>
        <taxon>Magnoliopsida</taxon>
        <taxon>Liliopsida</taxon>
        <taxon>Poales</taxon>
        <taxon>Poaceae</taxon>
        <taxon>BOP clade</taxon>
        <taxon>Pooideae</taxon>
        <taxon>Stipodae</taxon>
        <taxon>Brachypodieae</taxon>
        <taxon>Brachypodium</taxon>
    </lineage>
</organism>
<reference evidence="2" key="2">
    <citation type="submission" date="2017-06" db="EMBL/GenBank/DDBJ databases">
        <title>WGS assembly of Brachypodium distachyon.</title>
        <authorList>
            <consortium name="The International Brachypodium Initiative"/>
            <person name="Lucas S."/>
            <person name="Harmon-Smith M."/>
            <person name="Lail K."/>
            <person name="Tice H."/>
            <person name="Grimwood J."/>
            <person name="Bruce D."/>
            <person name="Barry K."/>
            <person name="Shu S."/>
            <person name="Lindquist E."/>
            <person name="Wang M."/>
            <person name="Pitluck S."/>
            <person name="Vogel J.P."/>
            <person name="Garvin D.F."/>
            <person name="Mockler T.C."/>
            <person name="Schmutz J."/>
            <person name="Rokhsar D."/>
            <person name="Bevan M.W."/>
        </authorList>
    </citation>
    <scope>NUCLEOTIDE SEQUENCE</scope>
    <source>
        <strain evidence="2">Bd21</strain>
    </source>
</reference>
<evidence type="ECO:0000313" key="4">
    <source>
        <dbReference type="Proteomes" id="UP000008810"/>
    </source>
</evidence>
<reference evidence="2 3" key="1">
    <citation type="journal article" date="2010" name="Nature">
        <title>Genome sequencing and analysis of the model grass Brachypodium distachyon.</title>
        <authorList>
            <consortium name="International Brachypodium Initiative"/>
        </authorList>
    </citation>
    <scope>NUCLEOTIDE SEQUENCE [LARGE SCALE GENOMIC DNA]</scope>
    <source>
        <strain evidence="2 3">Bd21</strain>
    </source>
</reference>
<dbReference type="Proteomes" id="UP000008810">
    <property type="component" value="Chromosome 3"/>
</dbReference>
<dbReference type="EMBL" id="CM000882">
    <property type="protein sequence ID" value="PNT66663.1"/>
    <property type="molecule type" value="Genomic_DNA"/>
</dbReference>
<evidence type="ECO:0000256" key="1">
    <source>
        <dbReference type="SAM" id="MobiDB-lite"/>
    </source>
</evidence>
<protein>
    <submittedName>
        <fullName evidence="2 3">Uncharacterized protein</fullName>
    </submittedName>
</protein>
<feature type="region of interest" description="Disordered" evidence="1">
    <location>
        <begin position="1"/>
        <end position="85"/>
    </location>
</feature>
<keyword evidence="4" id="KW-1185">Reference proteome</keyword>